<dbReference type="SUPFAM" id="SSF101386">
    <property type="entry name" value="all-alpha NTP pyrophosphatases"/>
    <property type="match status" value="1"/>
</dbReference>
<evidence type="ECO:0000259" key="1">
    <source>
        <dbReference type="Pfam" id="PF03819"/>
    </source>
</evidence>
<dbReference type="CDD" id="cd11540">
    <property type="entry name" value="NTP-PPase_u3"/>
    <property type="match status" value="1"/>
</dbReference>
<proteinExistence type="predicted"/>
<gene>
    <name evidence="2" type="ORF">LVJ81_05940</name>
</gene>
<sequence>MNASHLFVSVEAWAHERNLIAGSDSFRQLAKLTEELGELAGGIAKQKPDVISDSIGDCMVVLTILAAQNGLDVVACLQDAYNEIKDRKGRMIDGVFVKEADLPPAFAVRLTYPNTLENGQGGEA</sequence>
<evidence type="ECO:0000313" key="3">
    <source>
        <dbReference type="Proteomes" id="UP000832034"/>
    </source>
</evidence>
<dbReference type="Pfam" id="PF03819">
    <property type="entry name" value="MazG"/>
    <property type="match status" value="1"/>
</dbReference>
<reference evidence="2" key="1">
    <citation type="submission" date="2021-12" db="EMBL/GenBank/DDBJ databases">
        <authorList>
            <person name="Veyrier F.J."/>
        </authorList>
    </citation>
    <scope>NUCLEOTIDE SEQUENCE</scope>
    <source>
        <strain evidence="2">SAG 1488-6</strain>
    </source>
</reference>
<dbReference type="RefSeq" id="WP_019957769.1">
    <property type="nucleotide sequence ID" value="NZ_CP091512.1"/>
</dbReference>
<dbReference type="Gene3D" id="1.10.287.1080">
    <property type="entry name" value="MazG-like"/>
    <property type="match status" value="1"/>
</dbReference>
<protein>
    <submittedName>
        <fullName evidence="2">MazG-like family protein</fullName>
    </submittedName>
</protein>
<feature type="domain" description="NTP pyrophosphohydrolase MazG-like" evidence="1">
    <location>
        <begin position="29"/>
        <end position="87"/>
    </location>
</feature>
<name>A0ABY4ECT7_VITST</name>
<organism evidence="2 3">
    <name type="scientific">Vitreoscilla stercoraria</name>
    <dbReference type="NCBI Taxonomy" id="61"/>
    <lineage>
        <taxon>Bacteria</taxon>
        <taxon>Pseudomonadati</taxon>
        <taxon>Pseudomonadota</taxon>
        <taxon>Betaproteobacteria</taxon>
        <taxon>Neisseriales</taxon>
        <taxon>Neisseriaceae</taxon>
        <taxon>Vitreoscilla</taxon>
    </lineage>
</organism>
<evidence type="ECO:0000313" key="2">
    <source>
        <dbReference type="EMBL" id="UOO93563.1"/>
    </source>
</evidence>
<dbReference type="EMBL" id="CP091512">
    <property type="protein sequence ID" value="UOO93563.1"/>
    <property type="molecule type" value="Genomic_DNA"/>
</dbReference>
<dbReference type="InterPro" id="IPR004518">
    <property type="entry name" value="MazG-like_dom"/>
</dbReference>
<keyword evidence="3" id="KW-1185">Reference proteome</keyword>
<accession>A0ABY4ECT7</accession>
<reference evidence="2" key="2">
    <citation type="journal article" date="2022" name="Res Sq">
        <title>Evolution of multicellular longitudinally dividing oral cavity symbionts (Neisseriaceae).</title>
        <authorList>
            <person name="Nyongesa S."/>
            <person name="Weber P."/>
            <person name="Bernet E."/>
            <person name="Pullido F."/>
            <person name="Nieckarz M."/>
            <person name="Delaby M."/>
            <person name="Nieves C."/>
            <person name="Viehboeck T."/>
            <person name="Krause N."/>
            <person name="Rivera-Millot A."/>
            <person name="Nakamura A."/>
            <person name="Vischer N."/>
            <person name="VanNieuwenhze M."/>
            <person name="Brun Y."/>
            <person name="Cava F."/>
            <person name="Bulgheresi S."/>
            <person name="Veyrier F."/>
        </authorList>
    </citation>
    <scope>NUCLEOTIDE SEQUENCE</scope>
    <source>
        <strain evidence="2">SAG 1488-6</strain>
    </source>
</reference>
<dbReference type="Proteomes" id="UP000832034">
    <property type="component" value="Chromosome"/>
</dbReference>